<comment type="caution">
    <text evidence="2">The sequence shown here is derived from an EMBL/GenBank/DDBJ whole genome shotgun (WGS) entry which is preliminary data.</text>
</comment>
<name>A0ABR4BLH2_9LECA</name>
<feature type="compositionally biased region" description="Basic and acidic residues" evidence="1">
    <location>
        <begin position="59"/>
        <end position="69"/>
    </location>
</feature>
<evidence type="ECO:0000313" key="2">
    <source>
        <dbReference type="EMBL" id="KAL2058647.1"/>
    </source>
</evidence>
<dbReference type="EMBL" id="JBHFEH010000002">
    <property type="protein sequence ID" value="KAL2058647.1"/>
    <property type="molecule type" value="Genomic_DNA"/>
</dbReference>
<evidence type="ECO:0000313" key="3">
    <source>
        <dbReference type="Proteomes" id="UP001590951"/>
    </source>
</evidence>
<evidence type="ECO:0000256" key="1">
    <source>
        <dbReference type="SAM" id="MobiDB-lite"/>
    </source>
</evidence>
<organism evidence="2 3">
    <name type="scientific">Lepraria finkii</name>
    <dbReference type="NCBI Taxonomy" id="1340010"/>
    <lineage>
        <taxon>Eukaryota</taxon>
        <taxon>Fungi</taxon>
        <taxon>Dikarya</taxon>
        <taxon>Ascomycota</taxon>
        <taxon>Pezizomycotina</taxon>
        <taxon>Lecanoromycetes</taxon>
        <taxon>OSLEUM clade</taxon>
        <taxon>Lecanoromycetidae</taxon>
        <taxon>Lecanorales</taxon>
        <taxon>Lecanorineae</taxon>
        <taxon>Stereocaulaceae</taxon>
        <taxon>Lepraria</taxon>
    </lineage>
</organism>
<dbReference type="Proteomes" id="UP001590951">
    <property type="component" value="Unassembled WGS sequence"/>
</dbReference>
<proteinExistence type="predicted"/>
<accession>A0ABR4BLH2</accession>
<feature type="region of interest" description="Disordered" evidence="1">
    <location>
        <begin position="1"/>
        <end position="78"/>
    </location>
</feature>
<protein>
    <submittedName>
        <fullName evidence="2">Uncharacterized protein</fullName>
    </submittedName>
</protein>
<reference evidence="2 3" key="1">
    <citation type="submission" date="2024-09" db="EMBL/GenBank/DDBJ databases">
        <title>Rethinking Asexuality: The Enigmatic Case of Functional Sexual Genes in Lepraria (Stereocaulaceae).</title>
        <authorList>
            <person name="Doellman M."/>
            <person name="Sun Y."/>
            <person name="Barcenas-Pena A."/>
            <person name="Lumbsch H.T."/>
            <person name="Grewe F."/>
        </authorList>
    </citation>
    <scope>NUCLEOTIDE SEQUENCE [LARGE SCALE GENOMIC DNA]</scope>
    <source>
        <strain evidence="2 3">Grewe 0041</strain>
    </source>
</reference>
<gene>
    <name evidence="2" type="ORF">ABVK25_001375</name>
</gene>
<sequence length="78" mass="8902">MIDPSLDTVESYTGKPSYSPVKHEKNVTTSSSTVFKDTREPPWKVYAATDEQPQASREQPWKYDAENKTKPFGYPCTK</sequence>
<keyword evidence="3" id="KW-1185">Reference proteome</keyword>